<keyword evidence="6" id="KW-1185">Reference proteome</keyword>
<dbReference type="PRINTS" id="PR01217">
    <property type="entry name" value="PRICHEXTENSN"/>
</dbReference>
<dbReference type="Gene3D" id="3.20.20.80">
    <property type="entry name" value="Glycosidases"/>
    <property type="match status" value="1"/>
</dbReference>
<reference evidence="5" key="4">
    <citation type="journal article" date="2015" name="G3 (Bethesda)">
        <title>Genome sequences of three phytopathogenic species of the Magnaporthaceae family of fungi.</title>
        <authorList>
            <person name="Okagaki L.H."/>
            <person name="Nunes C.C."/>
            <person name="Sailsbery J."/>
            <person name="Clay B."/>
            <person name="Brown D."/>
            <person name="John T."/>
            <person name="Oh Y."/>
            <person name="Young N."/>
            <person name="Fitzgerald M."/>
            <person name="Haas B.J."/>
            <person name="Zeng Q."/>
            <person name="Young S."/>
            <person name="Adiconis X."/>
            <person name="Fan L."/>
            <person name="Levin J.Z."/>
            <person name="Mitchell T.K."/>
            <person name="Okubara P.A."/>
            <person name="Farman M.L."/>
            <person name="Kohn L.M."/>
            <person name="Birren B."/>
            <person name="Ma L.-J."/>
            <person name="Dean R.A."/>
        </authorList>
    </citation>
    <scope>NUCLEOTIDE SEQUENCE</scope>
    <source>
        <strain evidence="5">R3-111a-1</strain>
    </source>
</reference>
<evidence type="ECO:0000259" key="3">
    <source>
        <dbReference type="Pfam" id="PF11790"/>
    </source>
</evidence>
<sequence length="420" mass="44547">MLRKMQLFASALLASEAAALVAHHRHGHQPYKRDLVYAHTEVVVETTWVTKTVYDDDPVPTTTPSVFKAAVPAKPTTSSSSVAPAPPPPPPAPPAPTTAAAPSPSPSPPPPPAQVQIENKPEAVKAPEPKSSAPAPPPPPPPPPPPASAPTPATPTPQPPAKPTEPNTGNSNSGSSSPAPATGGNKRGLSYNEASLTAPFLGSGNKLSWAYNWGQRPDGLSAAGIDYVPMLWGPIDMHTNTWKKNAEDALNKGAKSLLSFNECDFPSQCNKSPAEAAAAHIQWMNPYASRASISSPSITNSNIAGQGLDWLRAWVQACNGQCKFDFCAAHWYSPPNPADLLGHLDKVHEICQGKPVWLTEFAPISGDKAKFLADVMKELDTNPKYSYVQRYAYFMVGVGDDKLMSSASALNTVGQTFAYQ</sequence>
<dbReference type="STRING" id="644352.J3PKU3"/>
<name>J3PKU3_GAET3</name>
<reference evidence="6" key="1">
    <citation type="submission" date="2010-07" db="EMBL/GenBank/DDBJ databases">
        <title>The genome sequence of Gaeumannomyces graminis var. tritici strain R3-111a-1.</title>
        <authorList>
            <consortium name="The Broad Institute Genome Sequencing Platform"/>
            <person name="Ma L.-J."/>
            <person name="Dead R."/>
            <person name="Young S."/>
            <person name="Zeng Q."/>
            <person name="Koehrsen M."/>
            <person name="Alvarado L."/>
            <person name="Berlin A."/>
            <person name="Chapman S.B."/>
            <person name="Chen Z."/>
            <person name="Freedman E."/>
            <person name="Gellesch M."/>
            <person name="Goldberg J."/>
            <person name="Griggs A."/>
            <person name="Gujja S."/>
            <person name="Heilman E.R."/>
            <person name="Heiman D."/>
            <person name="Hepburn T."/>
            <person name="Howarth C."/>
            <person name="Jen D."/>
            <person name="Larson L."/>
            <person name="Mehta T."/>
            <person name="Neiman D."/>
            <person name="Pearson M."/>
            <person name="Roberts A."/>
            <person name="Saif S."/>
            <person name="Shea T."/>
            <person name="Shenoy N."/>
            <person name="Sisk P."/>
            <person name="Stolte C."/>
            <person name="Sykes S."/>
            <person name="Walk T."/>
            <person name="White J."/>
            <person name="Yandava C."/>
            <person name="Haas B."/>
            <person name="Nusbaum C."/>
            <person name="Birren B."/>
        </authorList>
    </citation>
    <scope>NUCLEOTIDE SEQUENCE [LARGE SCALE GENOMIC DNA]</scope>
    <source>
        <strain evidence="6">R3-111a-1</strain>
    </source>
</reference>
<feature type="compositionally biased region" description="Pro residues" evidence="1">
    <location>
        <begin position="134"/>
        <end position="163"/>
    </location>
</feature>
<evidence type="ECO:0000313" key="4">
    <source>
        <dbReference type="EMBL" id="EJT68258.1"/>
    </source>
</evidence>
<feature type="compositionally biased region" description="Pro residues" evidence="1">
    <location>
        <begin position="103"/>
        <end position="113"/>
    </location>
</feature>
<reference evidence="4" key="2">
    <citation type="submission" date="2010-07" db="EMBL/GenBank/DDBJ databases">
        <authorList>
            <consortium name="The Broad Institute Genome Sequencing Platform"/>
            <consortium name="Broad Institute Genome Sequencing Center for Infectious Disease"/>
            <person name="Ma L.-J."/>
            <person name="Dead R."/>
            <person name="Young S."/>
            <person name="Zeng Q."/>
            <person name="Koehrsen M."/>
            <person name="Alvarado L."/>
            <person name="Berlin A."/>
            <person name="Chapman S.B."/>
            <person name="Chen Z."/>
            <person name="Freedman E."/>
            <person name="Gellesch M."/>
            <person name="Goldberg J."/>
            <person name="Griggs A."/>
            <person name="Gujja S."/>
            <person name="Heilman E.R."/>
            <person name="Heiman D."/>
            <person name="Hepburn T."/>
            <person name="Howarth C."/>
            <person name="Jen D."/>
            <person name="Larson L."/>
            <person name="Mehta T."/>
            <person name="Neiman D."/>
            <person name="Pearson M."/>
            <person name="Roberts A."/>
            <person name="Saif S."/>
            <person name="Shea T."/>
            <person name="Shenoy N."/>
            <person name="Sisk P."/>
            <person name="Stolte C."/>
            <person name="Sykes S."/>
            <person name="Walk T."/>
            <person name="White J."/>
            <person name="Yandava C."/>
            <person name="Haas B."/>
            <person name="Nusbaum C."/>
            <person name="Birren B."/>
        </authorList>
    </citation>
    <scope>NUCLEOTIDE SEQUENCE</scope>
    <source>
        <strain evidence="4">R3-111a-1</strain>
    </source>
</reference>
<dbReference type="SUPFAM" id="SSF51445">
    <property type="entry name" value="(Trans)glycosidases"/>
    <property type="match status" value="1"/>
</dbReference>
<dbReference type="InterPro" id="IPR024655">
    <property type="entry name" value="Asl1_glyco_hydro_catalytic"/>
</dbReference>
<dbReference type="VEuPathDB" id="FungiDB:GGTG_14161"/>
<dbReference type="Pfam" id="PF11790">
    <property type="entry name" value="Glyco_hydro_cc"/>
    <property type="match status" value="1"/>
</dbReference>
<feature type="compositionally biased region" description="Low complexity" evidence="1">
    <location>
        <begin position="164"/>
        <end position="184"/>
    </location>
</feature>
<feature type="compositionally biased region" description="Low complexity" evidence="1">
    <location>
        <begin position="59"/>
        <end position="83"/>
    </location>
</feature>
<evidence type="ECO:0000256" key="1">
    <source>
        <dbReference type="SAM" id="MobiDB-lite"/>
    </source>
</evidence>
<feature type="signal peptide" evidence="2">
    <location>
        <begin position="1"/>
        <end position="19"/>
    </location>
</feature>
<dbReference type="EMBL" id="GL385552">
    <property type="protein sequence ID" value="EJT68258.1"/>
    <property type="molecule type" value="Genomic_DNA"/>
</dbReference>
<dbReference type="GO" id="GO:0009277">
    <property type="term" value="C:fungal-type cell wall"/>
    <property type="evidence" value="ECO:0007669"/>
    <property type="project" value="TreeGrafter"/>
</dbReference>
<gene>
    <name evidence="5" type="primary">20354619</name>
    <name evidence="4" type="ORF">GGTG_14161</name>
</gene>
<dbReference type="InterPro" id="IPR017853">
    <property type="entry name" value="GH"/>
</dbReference>
<dbReference type="OrthoDB" id="43654at2759"/>
<dbReference type="GO" id="GO:0071966">
    <property type="term" value="P:fungal-type cell wall polysaccharide metabolic process"/>
    <property type="evidence" value="ECO:0007669"/>
    <property type="project" value="TreeGrafter"/>
</dbReference>
<proteinExistence type="predicted"/>
<organism evidence="4">
    <name type="scientific">Gaeumannomyces tritici (strain R3-111a-1)</name>
    <name type="common">Wheat and barley take-all root rot fungus</name>
    <name type="synonym">Gaeumannomyces graminis var. tritici</name>
    <dbReference type="NCBI Taxonomy" id="644352"/>
    <lineage>
        <taxon>Eukaryota</taxon>
        <taxon>Fungi</taxon>
        <taxon>Dikarya</taxon>
        <taxon>Ascomycota</taxon>
        <taxon>Pezizomycotina</taxon>
        <taxon>Sordariomycetes</taxon>
        <taxon>Sordariomycetidae</taxon>
        <taxon>Magnaporthales</taxon>
        <taxon>Magnaporthaceae</taxon>
        <taxon>Gaeumannomyces</taxon>
    </lineage>
</organism>
<dbReference type="eggNOG" id="ENOG502RXK9">
    <property type="taxonomic scope" value="Eukaryota"/>
</dbReference>
<dbReference type="PANTHER" id="PTHR34154:SF13">
    <property type="entry name" value="ASL1-LIKE GLYCOSYL HYDROLASE CATALYTIC DOMAIN-CONTAINING PROTEIN"/>
    <property type="match status" value="1"/>
</dbReference>
<dbReference type="RefSeq" id="XP_009230353.1">
    <property type="nucleotide sequence ID" value="XM_009232089.1"/>
</dbReference>
<feature type="region of interest" description="Disordered" evidence="1">
    <location>
        <begin position="54"/>
        <end position="190"/>
    </location>
</feature>
<dbReference type="GeneID" id="20354619"/>
<evidence type="ECO:0000313" key="6">
    <source>
        <dbReference type="Proteomes" id="UP000006039"/>
    </source>
</evidence>
<reference evidence="4" key="3">
    <citation type="submission" date="2010-09" db="EMBL/GenBank/DDBJ databases">
        <title>Annotation of Gaeumannomyces graminis var. tritici R3-111a-1.</title>
        <authorList>
            <consortium name="The Broad Institute Genome Sequencing Platform"/>
            <person name="Ma L.-J."/>
            <person name="Dead R."/>
            <person name="Young S.K."/>
            <person name="Zeng Q."/>
            <person name="Gargeya S."/>
            <person name="Fitzgerald M."/>
            <person name="Haas B."/>
            <person name="Abouelleil A."/>
            <person name="Alvarado L."/>
            <person name="Arachchi H.M."/>
            <person name="Berlin A."/>
            <person name="Brown A."/>
            <person name="Chapman S.B."/>
            <person name="Chen Z."/>
            <person name="Dunbar C."/>
            <person name="Freedman E."/>
            <person name="Gearin G."/>
            <person name="Gellesch M."/>
            <person name="Goldberg J."/>
            <person name="Griggs A."/>
            <person name="Gujja S."/>
            <person name="Heiman D."/>
            <person name="Howarth C."/>
            <person name="Larson L."/>
            <person name="Lui A."/>
            <person name="MacDonald P.J.P."/>
            <person name="Mehta T."/>
            <person name="Montmayeur A."/>
            <person name="Murphy C."/>
            <person name="Neiman D."/>
            <person name="Pearson M."/>
            <person name="Priest M."/>
            <person name="Roberts A."/>
            <person name="Saif S."/>
            <person name="Shea T."/>
            <person name="Shenoy N."/>
            <person name="Sisk P."/>
            <person name="Stolte C."/>
            <person name="Sykes S."/>
            <person name="Yandava C."/>
            <person name="Wortman J."/>
            <person name="Nusbaum C."/>
            <person name="Birren B."/>
        </authorList>
    </citation>
    <scope>NUCLEOTIDE SEQUENCE</scope>
    <source>
        <strain evidence="4">R3-111a-1</strain>
    </source>
</reference>
<accession>J3PKU3</accession>
<dbReference type="PANTHER" id="PTHR34154">
    <property type="entry name" value="ALKALI-SENSITIVE LINKAGE PROTEIN 1"/>
    <property type="match status" value="1"/>
</dbReference>
<keyword evidence="2" id="KW-0732">Signal</keyword>
<dbReference type="InterPro" id="IPR053183">
    <property type="entry name" value="ASL1"/>
</dbReference>
<dbReference type="AlphaFoldDB" id="J3PKU3"/>
<protein>
    <recommendedName>
        <fullName evidence="3">Asl1-like glycosyl hydrolase catalytic domain-containing protein</fullName>
    </recommendedName>
</protein>
<evidence type="ECO:0000256" key="2">
    <source>
        <dbReference type="SAM" id="SignalP"/>
    </source>
</evidence>
<dbReference type="EnsemblFungi" id="EJT68258">
    <property type="protein sequence ID" value="EJT68258"/>
    <property type="gene ID" value="GGTG_14161"/>
</dbReference>
<dbReference type="HOGENOM" id="CLU_040908_4_1_1"/>
<reference evidence="5" key="5">
    <citation type="submission" date="2018-04" db="UniProtKB">
        <authorList>
            <consortium name="EnsemblFungi"/>
        </authorList>
    </citation>
    <scope>IDENTIFICATION</scope>
    <source>
        <strain evidence="5">R3-111a-1</strain>
    </source>
</reference>
<dbReference type="Proteomes" id="UP000006039">
    <property type="component" value="Unassembled WGS sequence"/>
</dbReference>
<evidence type="ECO:0000313" key="5">
    <source>
        <dbReference type="EnsemblFungi" id="EJT68258"/>
    </source>
</evidence>
<feature type="chain" id="PRO_5015095461" description="Asl1-like glycosyl hydrolase catalytic domain-containing protein" evidence="2">
    <location>
        <begin position="20"/>
        <end position="420"/>
    </location>
</feature>
<feature type="compositionally biased region" description="Pro residues" evidence="1">
    <location>
        <begin position="84"/>
        <end position="96"/>
    </location>
</feature>
<feature type="domain" description="Asl1-like glycosyl hydrolase catalytic" evidence="3">
    <location>
        <begin position="188"/>
        <end position="417"/>
    </location>
</feature>
<feature type="compositionally biased region" description="Basic and acidic residues" evidence="1">
    <location>
        <begin position="119"/>
        <end position="128"/>
    </location>
</feature>